<dbReference type="RefSeq" id="WP_090340720.1">
    <property type="nucleotide sequence ID" value="NZ_FNXY01000009.1"/>
</dbReference>
<evidence type="ECO:0000256" key="4">
    <source>
        <dbReference type="PIRSR" id="PIRSR006806-1"/>
    </source>
</evidence>
<feature type="binding site" evidence="4">
    <location>
        <position position="56"/>
    </location>
    <ligand>
        <name>substrate</name>
    </ligand>
</feature>
<organism evidence="6 7">
    <name type="scientific">Dyadobacter koreensis</name>
    <dbReference type="NCBI Taxonomy" id="408657"/>
    <lineage>
        <taxon>Bacteria</taxon>
        <taxon>Pseudomonadati</taxon>
        <taxon>Bacteroidota</taxon>
        <taxon>Cytophagia</taxon>
        <taxon>Cytophagales</taxon>
        <taxon>Spirosomataceae</taxon>
        <taxon>Dyadobacter</taxon>
    </lineage>
</organism>
<dbReference type="GO" id="GO:0009396">
    <property type="term" value="P:folic acid-containing compound biosynthetic process"/>
    <property type="evidence" value="ECO:0007669"/>
    <property type="project" value="TreeGrafter"/>
</dbReference>
<dbReference type="InterPro" id="IPR002698">
    <property type="entry name" value="FTHF_cligase"/>
</dbReference>
<evidence type="ECO:0000256" key="3">
    <source>
        <dbReference type="ARBA" id="ARBA00022840"/>
    </source>
</evidence>
<feature type="binding site" evidence="4">
    <location>
        <position position="49"/>
    </location>
    <ligand>
        <name>substrate</name>
    </ligand>
</feature>
<evidence type="ECO:0000256" key="2">
    <source>
        <dbReference type="ARBA" id="ARBA00022741"/>
    </source>
</evidence>
<keyword evidence="3 4" id="KW-0067">ATP-binding</keyword>
<comment type="cofactor">
    <cofactor evidence="5">
        <name>Mg(2+)</name>
        <dbReference type="ChEBI" id="CHEBI:18420"/>
    </cofactor>
</comment>
<keyword evidence="2 4" id="KW-0547">Nucleotide-binding</keyword>
<dbReference type="AlphaFoldDB" id="A0A1H6ZWE1"/>
<dbReference type="EMBL" id="FNXY01000009">
    <property type="protein sequence ID" value="SEJ57661.1"/>
    <property type="molecule type" value="Genomic_DNA"/>
</dbReference>
<sequence length="199" mass="22800">MNKSLLRSEFLQKRKELSDKEIEDKNEAILKNSKHFFETIGIKTIHIFLPQLGKSEIDTWRIISFLRSFDQLKIISPRVIPGTREMEHYLLTSETILRNNQWKIPEPDPETSLKVLPSDIDAVLIPLLAFDKKGFRVGYGGGYYDRFLAQCKPTALKIGVSFFEPVEEISDLDAYDVPMDFCITPSSILNFTNTDSAPI</sequence>
<dbReference type="PANTHER" id="PTHR23407:SF1">
    <property type="entry name" value="5-FORMYLTETRAHYDROFOLATE CYCLO-LIGASE"/>
    <property type="match status" value="1"/>
</dbReference>
<feature type="binding site" evidence="4">
    <location>
        <begin position="3"/>
        <end position="7"/>
    </location>
    <ligand>
        <name>ATP</name>
        <dbReference type="ChEBI" id="CHEBI:30616"/>
    </ligand>
</feature>
<dbReference type="EC" id="6.3.3.2" evidence="5"/>
<dbReference type="GO" id="GO:0005524">
    <property type="term" value="F:ATP binding"/>
    <property type="evidence" value="ECO:0007669"/>
    <property type="project" value="UniProtKB-KW"/>
</dbReference>
<dbReference type="PANTHER" id="PTHR23407">
    <property type="entry name" value="ATPASE INHIBITOR/5-FORMYLTETRAHYDROFOLATE CYCLO-LIGASE"/>
    <property type="match status" value="1"/>
</dbReference>
<proteinExistence type="inferred from homology"/>
<name>A0A1H6ZWE1_9BACT</name>
<dbReference type="Proteomes" id="UP000199532">
    <property type="component" value="Unassembled WGS sequence"/>
</dbReference>
<keyword evidence="6" id="KW-0436">Ligase</keyword>
<dbReference type="NCBIfam" id="TIGR02727">
    <property type="entry name" value="MTHFS_bact"/>
    <property type="match status" value="1"/>
</dbReference>
<evidence type="ECO:0000313" key="6">
    <source>
        <dbReference type="EMBL" id="SEJ57661.1"/>
    </source>
</evidence>
<dbReference type="STRING" id="408657.SAMN04487995_5408"/>
<dbReference type="SUPFAM" id="SSF100950">
    <property type="entry name" value="NagB/RpiA/CoA transferase-like"/>
    <property type="match status" value="1"/>
</dbReference>
<dbReference type="InterPro" id="IPR024185">
    <property type="entry name" value="FTHF_cligase-like_sf"/>
</dbReference>
<dbReference type="Pfam" id="PF01812">
    <property type="entry name" value="5-FTHF_cyc-lig"/>
    <property type="match status" value="1"/>
</dbReference>
<keyword evidence="5" id="KW-0460">Magnesium</keyword>
<evidence type="ECO:0000256" key="1">
    <source>
        <dbReference type="ARBA" id="ARBA00010638"/>
    </source>
</evidence>
<evidence type="ECO:0000256" key="5">
    <source>
        <dbReference type="RuleBase" id="RU361279"/>
    </source>
</evidence>
<dbReference type="Gene3D" id="3.40.50.10420">
    <property type="entry name" value="NagB/RpiA/CoA transferase-like"/>
    <property type="match status" value="1"/>
</dbReference>
<gene>
    <name evidence="6" type="ORF">SAMN04487995_5408</name>
</gene>
<dbReference type="OrthoDB" id="9801938at2"/>
<dbReference type="GO" id="GO:0035999">
    <property type="term" value="P:tetrahydrofolate interconversion"/>
    <property type="evidence" value="ECO:0007669"/>
    <property type="project" value="TreeGrafter"/>
</dbReference>
<feature type="binding site" evidence="4">
    <location>
        <begin position="136"/>
        <end position="144"/>
    </location>
    <ligand>
        <name>ATP</name>
        <dbReference type="ChEBI" id="CHEBI:30616"/>
    </ligand>
</feature>
<dbReference type="InterPro" id="IPR037171">
    <property type="entry name" value="NagB/RpiA_transferase-like"/>
</dbReference>
<dbReference type="GO" id="GO:0030272">
    <property type="term" value="F:5-formyltetrahydrofolate cyclo-ligase activity"/>
    <property type="evidence" value="ECO:0007669"/>
    <property type="project" value="UniProtKB-EC"/>
</dbReference>
<dbReference type="PIRSF" id="PIRSF006806">
    <property type="entry name" value="FTHF_cligase"/>
    <property type="match status" value="1"/>
</dbReference>
<dbReference type="GO" id="GO:0046872">
    <property type="term" value="F:metal ion binding"/>
    <property type="evidence" value="ECO:0007669"/>
    <property type="project" value="UniProtKB-KW"/>
</dbReference>
<keyword evidence="7" id="KW-1185">Reference proteome</keyword>
<comment type="similarity">
    <text evidence="1 5">Belongs to the 5-formyltetrahydrofolate cyclo-ligase family.</text>
</comment>
<evidence type="ECO:0000313" key="7">
    <source>
        <dbReference type="Proteomes" id="UP000199532"/>
    </source>
</evidence>
<keyword evidence="5" id="KW-0479">Metal-binding</keyword>
<protein>
    <recommendedName>
        <fullName evidence="5">5-formyltetrahydrofolate cyclo-ligase</fullName>
        <ecNumber evidence="5">6.3.3.2</ecNumber>
    </recommendedName>
</protein>
<reference evidence="6 7" key="1">
    <citation type="submission" date="2016-10" db="EMBL/GenBank/DDBJ databases">
        <authorList>
            <person name="de Groot N.N."/>
        </authorList>
    </citation>
    <scope>NUCLEOTIDE SEQUENCE [LARGE SCALE GENOMIC DNA]</scope>
    <source>
        <strain evidence="6 7">DSM 19938</strain>
    </source>
</reference>
<accession>A0A1H6ZWE1</accession>
<comment type="catalytic activity">
    <reaction evidence="5">
        <text>(6S)-5-formyl-5,6,7,8-tetrahydrofolate + ATP = (6R)-5,10-methenyltetrahydrofolate + ADP + phosphate</text>
        <dbReference type="Rhea" id="RHEA:10488"/>
        <dbReference type="ChEBI" id="CHEBI:30616"/>
        <dbReference type="ChEBI" id="CHEBI:43474"/>
        <dbReference type="ChEBI" id="CHEBI:57455"/>
        <dbReference type="ChEBI" id="CHEBI:57457"/>
        <dbReference type="ChEBI" id="CHEBI:456216"/>
        <dbReference type="EC" id="6.3.3.2"/>
    </reaction>
</comment>